<evidence type="ECO:0000256" key="2">
    <source>
        <dbReference type="ARBA" id="ARBA00022441"/>
    </source>
</evidence>
<dbReference type="PROSITE" id="PS50097">
    <property type="entry name" value="BTB"/>
    <property type="match status" value="1"/>
</dbReference>
<evidence type="ECO:0000313" key="6">
    <source>
        <dbReference type="EMBL" id="SSX31240.1"/>
    </source>
</evidence>
<evidence type="ECO:0000256" key="1">
    <source>
        <dbReference type="ARBA" id="ARBA00013699"/>
    </source>
</evidence>
<dbReference type="Gene3D" id="3.30.710.10">
    <property type="entry name" value="Potassium Channel Kv1.1, Chain A"/>
    <property type="match status" value="1"/>
</dbReference>
<evidence type="ECO:0000256" key="4">
    <source>
        <dbReference type="ARBA" id="ARBA00043912"/>
    </source>
</evidence>
<dbReference type="Gene3D" id="1.25.40.420">
    <property type="match status" value="1"/>
</dbReference>
<dbReference type="GO" id="GO:0003779">
    <property type="term" value="F:actin binding"/>
    <property type="evidence" value="ECO:0007669"/>
    <property type="project" value="UniProtKB-KW"/>
</dbReference>
<dbReference type="InterPro" id="IPR011705">
    <property type="entry name" value="BACK"/>
</dbReference>
<comment type="function">
    <text evidence="4">Probable substrate-specific adapter of an E3 ubiquitin-protein ligase complex which mediates the ubiquitination and subsequent proteasomal degradation of target proteins. May have a role in synapse differentiation and growth.</text>
</comment>
<keyword evidence="2" id="KW-0880">Kelch repeat</keyword>
<dbReference type="SUPFAM" id="SSF117281">
    <property type="entry name" value="Kelch motif"/>
    <property type="match status" value="1"/>
</dbReference>
<dbReference type="PIRSF" id="PIRSF037037">
    <property type="entry name" value="Kelch-like_protein_gigaxonin"/>
    <property type="match status" value="1"/>
</dbReference>
<dbReference type="InterPro" id="IPR000210">
    <property type="entry name" value="BTB/POZ_dom"/>
</dbReference>
<dbReference type="VEuPathDB" id="VectorBase:CSON003452"/>
<dbReference type="InterPro" id="IPR015915">
    <property type="entry name" value="Kelch-typ_b-propeller"/>
</dbReference>
<dbReference type="InterPro" id="IPR011333">
    <property type="entry name" value="SKP1/BTB/POZ_sf"/>
</dbReference>
<dbReference type="Pfam" id="PF07707">
    <property type="entry name" value="BACK"/>
    <property type="match status" value="1"/>
</dbReference>
<dbReference type="SMART" id="SM00612">
    <property type="entry name" value="Kelch"/>
    <property type="match status" value="5"/>
</dbReference>
<gene>
    <name evidence="6" type="primary">CSON003452</name>
</gene>
<dbReference type="InterPro" id="IPR017096">
    <property type="entry name" value="BTB-kelch_protein"/>
</dbReference>
<name>A0A336MML4_CULSO</name>
<feature type="domain" description="BTB" evidence="5">
    <location>
        <begin position="38"/>
        <end position="104"/>
    </location>
</feature>
<evidence type="ECO:0000259" key="5">
    <source>
        <dbReference type="PROSITE" id="PS50097"/>
    </source>
</evidence>
<organism evidence="6">
    <name type="scientific">Culicoides sonorensis</name>
    <name type="common">Biting midge</name>
    <dbReference type="NCBI Taxonomy" id="179676"/>
    <lineage>
        <taxon>Eukaryota</taxon>
        <taxon>Metazoa</taxon>
        <taxon>Ecdysozoa</taxon>
        <taxon>Arthropoda</taxon>
        <taxon>Hexapoda</taxon>
        <taxon>Insecta</taxon>
        <taxon>Pterygota</taxon>
        <taxon>Neoptera</taxon>
        <taxon>Endopterygota</taxon>
        <taxon>Diptera</taxon>
        <taxon>Nematocera</taxon>
        <taxon>Chironomoidea</taxon>
        <taxon>Ceratopogonidae</taxon>
        <taxon>Ceratopogoninae</taxon>
        <taxon>Culicoides</taxon>
        <taxon>Monoculicoides</taxon>
    </lineage>
</organism>
<dbReference type="EMBL" id="UFQT01001628">
    <property type="protein sequence ID" value="SSX31240.1"/>
    <property type="molecule type" value="Genomic_DNA"/>
</dbReference>
<dbReference type="SMART" id="SM00875">
    <property type="entry name" value="BACK"/>
    <property type="match status" value="1"/>
</dbReference>
<reference evidence="6" key="1">
    <citation type="submission" date="2018-07" db="EMBL/GenBank/DDBJ databases">
        <authorList>
            <person name="Quirk P.G."/>
            <person name="Krulwich T.A."/>
        </authorList>
    </citation>
    <scope>NUCLEOTIDE SEQUENCE</scope>
</reference>
<dbReference type="UniPathway" id="UPA00143"/>
<dbReference type="Gene3D" id="2.120.10.80">
    <property type="entry name" value="Kelch-type beta propeller"/>
    <property type="match status" value="1"/>
</dbReference>
<dbReference type="Pfam" id="PF01344">
    <property type="entry name" value="Kelch_1"/>
    <property type="match status" value="1"/>
</dbReference>
<dbReference type="PANTHER" id="PTHR45632">
    <property type="entry name" value="LD33804P"/>
    <property type="match status" value="1"/>
</dbReference>
<dbReference type="SUPFAM" id="SSF54695">
    <property type="entry name" value="POZ domain"/>
    <property type="match status" value="1"/>
</dbReference>
<dbReference type="CDD" id="cd14733">
    <property type="entry name" value="BACK"/>
    <property type="match status" value="1"/>
</dbReference>
<dbReference type="Pfam" id="PF24681">
    <property type="entry name" value="Kelch_KLHDC2_KLHL20_DRC7"/>
    <property type="match status" value="1"/>
</dbReference>
<proteinExistence type="predicted"/>
<evidence type="ECO:0000256" key="3">
    <source>
        <dbReference type="ARBA" id="ARBA00022737"/>
    </source>
</evidence>
<accession>A0A336MML4</accession>
<dbReference type="PANTHER" id="PTHR45632:SF3">
    <property type="entry name" value="KELCH-LIKE PROTEIN 32"/>
    <property type="match status" value="1"/>
</dbReference>
<dbReference type="GO" id="GO:0016567">
    <property type="term" value="P:protein ubiquitination"/>
    <property type="evidence" value="ECO:0007669"/>
    <property type="project" value="UniProtKB-UniPathway"/>
</dbReference>
<dbReference type="OMA" id="PTNMRGM"/>
<dbReference type="AlphaFoldDB" id="A0A336MML4"/>
<protein>
    <recommendedName>
        <fullName evidence="1">Kelch-like protein diablo</fullName>
    </recommendedName>
</protein>
<dbReference type="InterPro" id="IPR006652">
    <property type="entry name" value="Kelch_1"/>
</dbReference>
<keyword evidence="3" id="KW-0677">Repeat</keyword>
<dbReference type="SMART" id="SM00225">
    <property type="entry name" value="BTB"/>
    <property type="match status" value="1"/>
</dbReference>
<dbReference type="Pfam" id="PF00651">
    <property type="entry name" value="BTB"/>
    <property type="match status" value="1"/>
</dbReference>
<sequence length="619" mass="70525">MASADTQLALHGTNFESFNHTNTILKGLNDLRMKGCLFDITLKAEDKTFKAHKAVLAACSDYFRAMFIDCMKEANQNEVSLSVSSQGIELLLEYIYTSKLQLNLANIQNVLSAASYTQLESVVEACLNYLQQQLDIDNCIDILTISETYSLSSLKEKVYRFICGHLFEVSKINEFTRLTYAQLSYILSCDYPVDCSESQVLSQVVLQWIIQTNLPINTENVQLTNLLKQIRFNEMPLTAVKQALSHHQLTPKHELYKIVITHARSERKKFRTTHSLLNSYSLVNSRGMEIALIKIGGFDLSGITNEITYCFPTAKTPSEQVWRYLTSIPHIKQSNFGTVVLNNQLYVVGGCYDISLEEYIHPFGFRYCPITNKWQTIAPMNQDRCRFSLNVVGSSIYAIGGVSESHDDGMYDDGETNYSSGEVYNPETDKWDFITPLPEYRSQHASCAVDRYLYISGGLDQFGGVLNTFWKYNTTCNYWTQLPPMLTGRADHVILNIGSKLYICGGWYEINTTRILAGTIDVFNYATNSWSILTRIPTPKFHAGIVHLHNKIYIIGGFCSDDIFRHTASKIEVFDIDKNTWSVMDNYPKNIWEHTCASLFIPKCREDMELSTTVYEQDH</sequence>